<feature type="transmembrane region" description="Helical" evidence="7">
    <location>
        <begin position="99"/>
        <end position="116"/>
    </location>
</feature>
<dbReference type="InterPro" id="IPR024791">
    <property type="entry name" value="Cyt_c/ubiquinol_Oxase_su3"/>
</dbReference>
<reference evidence="9 10" key="1">
    <citation type="submission" date="2016-05" db="EMBL/GenBank/DDBJ databases">
        <title>Genome sequence of Pseudomonas stutzeri 273 and identification of the exopolysaccharide biosynthesis locus.</title>
        <authorList>
            <person name="Wu S."/>
            <person name="Sun C."/>
        </authorList>
    </citation>
    <scope>NUCLEOTIDE SEQUENCE [LARGE SCALE GENOMIC DNA]</scope>
    <source>
        <strain evidence="9 10">273</strain>
    </source>
</reference>
<evidence type="ECO:0000256" key="3">
    <source>
        <dbReference type="ARBA" id="ARBA00022692"/>
    </source>
</evidence>
<evidence type="ECO:0000313" key="9">
    <source>
        <dbReference type="EMBL" id="ANF26951.1"/>
    </source>
</evidence>
<comment type="similarity">
    <text evidence="2 6">Belongs to the cytochrome c oxidase subunit 3 family.</text>
</comment>
<dbReference type="EMBL" id="CP015641">
    <property type="protein sequence ID" value="ANF26951.1"/>
    <property type="molecule type" value="Genomic_DNA"/>
</dbReference>
<dbReference type="GO" id="GO:0005886">
    <property type="term" value="C:plasma membrane"/>
    <property type="evidence" value="ECO:0007669"/>
    <property type="project" value="UniProtKB-SubCell"/>
</dbReference>
<dbReference type="InterPro" id="IPR013833">
    <property type="entry name" value="Cyt_c_oxidase_su3_a-hlx"/>
</dbReference>
<dbReference type="OrthoDB" id="9810850at2"/>
<evidence type="ECO:0000256" key="7">
    <source>
        <dbReference type="SAM" id="Phobius"/>
    </source>
</evidence>
<evidence type="ECO:0000256" key="6">
    <source>
        <dbReference type="RuleBase" id="RU003376"/>
    </source>
</evidence>
<dbReference type="Proteomes" id="UP000077787">
    <property type="component" value="Chromosome"/>
</dbReference>
<dbReference type="PANTHER" id="PTHR11403">
    <property type="entry name" value="CYTOCHROME C OXIDASE SUBUNIT III"/>
    <property type="match status" value="1"/>
</dbReference>
<feature type="transmembrane region" description="Helical" evidence="7">
    <location>
        <begin position="147"/>
        <end position="171"/>
    </location>
</feature>
<feature type="transmembrane region" description="Helical" evidence="7">
    <location>
        <begin position="192"/>
        <end position="212"/>
    </location>
</feature>
<dbReference type="GO" id="GO:0004129">
    <property type="term" value="F:cytochrome-c oxidase activity"/>
    <property type="evidence" value="ECO:0007669"/>
    <property type="project" value="InterPro"/>
</dbReference>
<feature type="transmembrane region" description="Helical" evidence="7">
    <location>
        <begin position="21"/>
        <end position="47"/>
    </location>
</feature>
<dbReference type="SUPFAM" id="SSF81452">
    <property type="entry name" value="Cytochrome c oxidase subunit III-like"/>
    <property type="match status" value="1"/>
</dbReference>
<evidence type="ECO:0000256" key="4">
    <source>
        <dbReference type="ARBA" id="ARBA00022989"/>
    </source>
</evidence>
<dbReference type="RefSeq" id="WP_064482171.1">
    <property type="nucleotide sequence ID" value="NZ_CP015641.1"/>
</dbReference>
<dbReference type="AlphaFoldDB" id="A0A172WTV9"/>
<feature type="transmembrane region" description="Helical" evidence="7">
    <location>
        <begin position="67"/>
        <end position="87"/>
    </location>
</feature>
<keyword evidence="5 7" id="KW-0472">Membrane</keyword>
<dbReference type="GO" id="GO:0019646">
    <property type="term" value="P:aerobic electron transport chain"/>
    <property type="evidence" value="ECO:0007669"/>
    <property type="project" value="InterPro"/>
</dbReference>
<dbReference type="PANTHER" id="PTHR11403:SF6">
    <property type="entry name" value="NITRIC OXIDE REDUCTASE SUBUNIT E"/>
    <property type="match status" value="1"/>
</dbReference>
<accession>A0A172WTV9</accession>
<proteinExistence type="inferred from homology"/>
<evidence type="ECO:0000259" key="8">
    <source>
        <dbReference type="PROSITE" id="PS50253"/>
    </source>
</evidence>
<keyword evidence="3 6" id="KW-0812">Transmembrane</keyword>
<organism evidence="9 10">
    <name type="scientific">Stutzerimonas stutzeri</name>
    <name type="common">Pseudomonas stutzeri</name>
    <dbReference type="NCBI Taxonomy" id="316"/>
    <lineage>
        <taxon>Bacteria</taxon>
        <taxon>Pseudomonadati</taxon>
        <taxon>Pseudomonadota</taxon>
        <taxon>Gammaproteobacteria</taxon>
        <taxon>Pseudomonadales</taxon>
        <taxon>Pseudomonadaceae</taxon>
        <taxon>Stutzerimonas</taxon>
    </lineage>
</organism>
<protein>
    <submittedName>
        <fullName evidence="9">Cytochrome c oxidase polypeptide III</fullName>
    </submittedName>
</protein>
<sequence>MADRDGYLAEPYQTAAQQREASFLGMWLFLATEIMMFGALFLVIYYYRLQHPAAVSEAVHHLHSILAGFNSALLLSGSLCMSLMVQASRLGNYRRVQQFLLLSALFGLAFLAVKFFEYGWEYHEGLLPGIGRESPLVDPAARLFMNIYFFATALHAVHVTIAVVIVLGMVGRIHFAHMKLPERAVTLEMVGLYWHMVDVIWIFLYPSLYLVGRAA</sequence>
<evidence type="ECO:0000256" key="5">
    <source>
        <dbReference type="ARBA" id="ARBA00023136"/>
    </source>
</evidence>
<gene>
    <name evidence="9" type="ORF">PS273GM_18330</name>
</gene>
<dbReference type="InterPro" id="IPR000298">
    <property type="entry name" value="Cyt_c_oxidase-like_su3"/>
</dbReference>
<comment type="subcellular location">
    <subcellularLocation>
        <location evidence="6">Cell membrane</location>
        <topology evidence="6">Multi-pass membrane protein</topology>
    </subcellularLocation>
    <subcellularLocation>
        <location evidence="1">Membrane</location>
        <topology evidence="1">Multi-pass membrane protein</topology>
    </subcellularLocation>
</comment>
<evidence type="ECO:0000256" key="2">
    <source>
        <dbReference type="ARBA" id="ARBA00010581"/>
    </source>
</evidence>
<dbReference type="InterPro" id="IPR035973">
    <property type="entry name" value="Cyt_c_oxidase_su3-like_sf"/>
</dbReference>
<dbReference type="Pfam" id="PF00510">
    <property type="entry name" value="COX3"/>
    <property type="match status" value="1"/>
</dbReference>
<name>A0A172WTV9_STUST</name>
<dbReference type="eggNOG" id="COG1845">
    <property type="taxonomic scope" value="Bacteria"/>
</dbReference>
<keyword evidence="4 7" id="KW-1133">Transmembrane helix</keyword>
<evidence type="ECO:0000256" key="1">
    <source>
        <dbReference type="ARBA" id="ARBA00004141"/>
    </source>
</evidence>
<dbReference type="Gene3D" id="1.20.120.80">
    <property type="entry name" value="Cytochrome c oxidase, subunit III, four-helix bundle"/>
    <property type="match status" value="1"/>
</dbReference>
<feature type="domain" description="Heme-copper oxidase subunit III family profile" evidence="8">
    <location>
        <begin position="24"/>
        <end position="213"/>
    </location>
</feature>
<dbReference type="PROSITE" id="PS50253">
    <property type="entry name" value="COX3"/>
    <property type="match status" value="1"/>
</dbReference>
<evidence type="ECO:0000313" key="10">
    <source>
        <dbReference type="Proteomes" id="UP000077787"/>
    </source>
</evidence>